<dbReference type="EMBL" id="SLWQ01000007">
    <property type="protein sequence ID" value="TCO38732.1"/>
    <property type="molecule type" value="Genomic_DNA"/>
</dbReference>
<comment type="similarity">
    <text evidence="2">Belongs to the YajC family.</text>
</comment>
<evidence type="ECO:0000313" key="13">
    <source>
        <dbReference type="Proteomes" id="UP000294862"/>
    </source>
</evidence>
<dbReference type="PRINTS" id="PR01853">
    <property type="entry name" value="YAJCTRNLCASE"/>
</dbReference>
<evidence type="ECO:0000256" key="5">
    <source>
        <dbReference type="ARBA" id="ARBA00022475"/>
    </source>
</evidence>
<evidence type="ECO:0000256" key="8">
    <source>
        <dbReference type="ARBA" id="ARBA00022989"/>
    </source>
</evidence>
<keyword evidence="4" id="KW-0813">Transport</keyword>
<sequence length="112" mass="11900">MDFFIASAHAQAATGGAAAAPNPIMSFLPLIILFGVFYFMLIRPQMKRAKEQRAMISSLGKGDEVLTNGGLLGRIEELGEQIITLEIAAGVTVKLRRDAVSAVLPKGTLKSA</sequence>
<keyword evidence="10 11" id="KW-0472">Membrane</keyword>
<dbReference type="GO" id="GO:0005886">
    <property type="term" value="C:plasma membrane"/>
    <property type="evidence" value="ECO:0007669"/>
    <property type="project" value="UniProtKB-SubCell"/>
</dbReference>
<feature type="transmembrane region" description="Helical" evidence="11">
    <location>
        <begin position="29"/>
        <end position="46"/>
    </location>
</feature>
<keyword evidence="8 11" id="KW-1133">Transmembrane helix</keyword>
<evidence type="ECO:0000256" key="4">
    <source>
        <dbReference type="ARBA" id="ARBA00022448"/>
    </source>
</evidence>
<evidence type="ECO:0000256" key="11">
    <source>
        <dbReference type="SAM" id="Phobius"/>
    </source>
</evidence>
<comment type="subcellular location">
    <subcellularLocation>
        <location evidence="1">Cell membrane</location>
        <topology evidence="1">Single-pass membrane protein</topology>
    </subcellularLocation>
</comment>
<evidence type="ECO:0000256" key="7">
    <source>
        <dbReference type="ARBA" id="ARBA00022927"/>
    </source>
</evidence>
<reference evidence="12 13" key="1">
    <citation type="journal article" date="2015" name="Stand. Genomic Sci.">
        <title>Genomic Encyclopedia of Bacterial and Archaeal Type Strains, Phase III: the genomes of soil and plant-associated and newly described type strains.</title>
        <authorList>
            <person name="Whitman W.B."/>
            <person name="Woyke T."/>
            <person name="Klenk H.P."/>
            <person name="Zhou Y."/>
            <person name="Lilburn T.G."/>
            <person name="Beck B.J."/>
            <person name="De Vos P."/>
            <person name="Vandamme P."/>
            <person name="Eisen J.A."/>
            <person name="Garrity G."/>
            <person name="Hugenholtz P."/>
            <person name="Kyrpides N.C."/>
        </authorList>
    </citation>
    <scope>NUCLEOTIDE SEQUENCE [LARGE SCALE GENOMIC DNA]</scope>
    <source>
        <strain evidence="12 13">A3</strain>
    </source>
</reference>
<accession>A0A4R2I494</accession>
<dbReference type="NCBIfam" id="TIGR00739">
    <property type="entry name" value="yajC"/>
    <property type="match status" value="1"/>
</dbReference>
<evidence type="ECO:0000313" key="12">
    <source>
        <dbReference type="EMBL" id="TCO38732.1"/>
    </source>
</evidence>
<dbReference type="SMART" id="SM01323">
    <property type="entry name" value="YajC"/>
    <property type="match status" value="1"/>
</dbReference>
<organism evidence="12 13">
    <name type="scientific">Dokdonella fugitiva</name>
    <dbReference type="NCBI Taxonomy" id="328517"/>
    <lineage>
        <taxon>Bacteria</taxon>
        <taxon>Pseudomonadati</taxon>
        <taxon>Pseudomonadota</taxon>
        <taxon>Gammaproteobacteria</taxon>
        <taxon>Lysobacterales</taxon>
        <taxon>Rhodanobacteraceae</taxon>
        <taxon>Dokdonella</taxon>
    </lineage>
</organism>
<proteinExistence type="inferred from homology"/>
<dbReference type="GO" id="GO:0015031">
    <property type="term" value="P:protein transport"/>
    <property type="evidence" value="ECO:0007669"/>
    <property type="project" value="UniProtKB-KW"/>
</dbReference>
<dbReference type="Proteomes" id="UP000294862">
    <property type="component" value="Unassembled WGS sequence"/>
</dbReference>
<gene>
    <name evidence="12" type="ORF">EV148_10716</name>
</gene>
<keyword evidence="13" id="KW-1185">Reference proteome</keyword>
<evidence type="ECO:0000256" key="10">
    <source>
        <dbReference type="ARBA" id="ARBA00023136"/>
    </source>
</evidence>
<evidence type="ECO:0000256" key="2">
    <source>
        <dbReference type="ARBA" id="ARBA00006742"/>
    </source>
</evidence>
<evidence type="ECO:0000256" key="6">
    <source>
        <dbReference type="ARBA" id="ARBA00022692"/>
    </source>
</evidence>
<dbReference type="InterPro" id="IPR003849">
    <property type="entry name" value="Preprotein_translocase_YajC"/>
</dbReference>
<keyword evidence="7" id="KW-0653">Protein transport</keyword>
<protein>
    <recommendedName>
        <fullName evidence="3">Sec translocon accessory complex subunit YajC</fullName>
    </recommendedName>
</protein>
<keyword evidence="9" id="KW-0811">Translocation</keyword>
<dbReference type="PANTHER" id="PTHR33909:SF1">
    <property type="entry name" value="SEC TRANSLOCON ACCESSORY COMPLEX SUBUNIT YAJC"/>
    <property type="match status" value="1"/>
</dbReference>
<keyword evidence="5" id="KW-1003">Cell membrane</keyword>
<name>A0A4R2I494_9GAMM</name>
<evidence type="ECO:0000256" key="9">
    <source>
        <dbReference type="ARBA" id="ARBA00023010"/>
    </source>
</evidence>
<evidence type="ECO:0000256" key="3">
    <source>
        <dbReference type="ARBA" id="ARBA00014962"/>
    </source>
</evidence>
<dbReference type="Pfam" id="PF02699">
    <property type="entry name" value="YajC"/>
    <property type="match status" value="1"/>
</dbReference>
<comment type="caution">
    <text evidence="12">The sequence shown here is derived from an EMBL/GenBank/DDBJ whole genome shotgun (WGS) entry which is preliminary data.</text>
</comment>
<keyword evidence="6 11" id="KW-0812">Transmembrane</keyword>
<evidence type="ECO:0000256" key="1">
    <source>
        <dbReference type="ARBA" id="ARBA00004162"/>
    </source>
</evidence>
<dbReference type="PANTHER" id="PTHR33909">
    <property type="entry name" value="SEC TRANSLOCON ACCESSORY COMPLEX SUBUNIT YAJC"/>
    <property type="match status" value="1"/>
</dbReference>
<dbReference type="AlphaFoldDB" id="A0A4R2I494"/>
<dbReference type="OrthoDB" id="9811406at2"/>
<dbReference type="RefSeq" id="WP_131998808.1">
    <property type="nucleotide sequence ID" value="NZ_SLWQ01000007.1"/>
</dbReference>